<dbReference type="STRING" id="1424659.SAMN05216368_1166"/>
<feature type="transmembrane region" description="Helical" evidence="6">
    <location>
        <begin position="269"/>
        <end position="292"/>
    </location>
</feature>
<feature type="transmembrane region" description="Helical" evidence="6">
    <location>
        <begin position="91"/>
        <end position="109"/>
    </location>
</feature>
<proteinExistence type="predicted"/>
<keyword evidence="2" id="KW-1003">Cell membrane</keyword>
<dbReference type="Proteomes" id="UP000199639">
    <property type="component" value="Unassembled WGS sequence"/>
</dbReference>
<dbReference type="EMBL" id="FNIB01000016">
    <property type="protein sequence ID" value="SDO35883.1"/>
    <property type="molecule type" value="Genomic_DNA"/>
</dbReference>
<keyword evidence="12" id="KW-1185">Reference proteome</keyword>
<accession>A0A4R8V7L9</accession>
<feature type="transmembrane region" description="Helical" evidence="6">
    <location>
        <begin position="383"/>
        <end position="413"/>
    </location>
</feature>
<reference evidence="9 12" key="2">
    <citation type="submission" date="2019-03" db="EMBL/GenBank/DDBJ databases">
        <title>Genomics of glacier-inhabiting Cryobacterium strains.</title>
        <authorList>
            <person name="Liu Q."/>
            <person name="Xin Y.-H."/>
        </authorList>
    </citation>
    <scope>NUCLEOTIDE SEQUENCE [LARGE SCALE GENOMIC DNA]</scope>
    <source>
        <strain evidence="9 12">Hh8</strain>
    </source>
</reference>
<feature type="transmembrane region" description="Helical" evidence="6">
    <location>
        <begin position="32"/>
        <end position="49"/>
    </location>
</feature>
<dbReference type="PANTHER" id="PTHR33406">
    <property type="entry name" value="MEMBRANE PROTEIN MJ1562-RELATED"/>
    <property type="match status" value="1"/>
</dbReference>
<dbReference type="Proteomes" id="UP000298252">
    <property type="component" value="Unassembled WGS sequence"/>
</dbReference>
<feature type="domain" description="Membrane transport protein MMPL" evidence="7">
    <location>
        <begin position="2"/>
        <end position="77"/>
    </location>
</feature>
<reference evidence="8 11" key="1">
    <citation type="submission" date="2016-10" db="EMBL/GenBank/DDBJ databases">
        <authorList>
            <person name="Varghese N."/>
            <person name="Submissions S."/>
        </authorList>
    </citation>
    <scope>NUCLEOTIDE SEQUENCE [LARGE SCALE GENOMIC DNA]</scope>
    <source>
        <strain evidence="8 11">CGMCC 1.11215</strain>
    </source>
</reference>
<dbReference type="RefSeq" id="WP_092341942.1">
    <property type="nucleotide sequence ID" value="NZ_FNIB01000016.1"/>
</dbReference>
<evidence type="ECO:0000256" key="2">
    <source>
        <dbReference type="ARBA" id="ARBA00022475"/>
    </source>
</evidence>
<evidence type="ECO:0000259" key="7">
    <source>
        <dbReference type="Pfam" id="PF03176"/>
    </source>
</evidence>
<keyword evidence="3 6" id="KW-0812">Transmembrane</keyword>
<dbReference type="Gene3D" id="1.20.1640.10">
    <property type="entry name" value="Multidrug efflux transporter AcrB transmembrane domain"/>
    <property type="match status" value="1"/>
</dbReference>
<dbReference type="GO" id="GO:0005886">
    <property type="term" value="C:plasma membrane"/>
    <property type="evidence" value="ECO:0007669"/>
    <property type="project" value="UniProtKB-SubCell"/>
</dbReference>
<dbReference type="InterPro" id="IPR004869">
    <property type="entry name" value="MMPL_dom"/>
</dbReference>
<gene>
    <name evidence="10" type="ORF">E3O21_05300</name>
    <name evidence="9" type="ORF">E3O21_06455</name>
    <name evidence="8" type="ORF">SAMN05216368_1166</name>
</gene>
<dbReference type="Pfam" id="PF03176">
    <property type="entry name" value="MMPL"/>
    <property type="match status" value="2"/>
</dbReference>
<evidence type="ECO:0000256" key="5">
    <source>
        <dbReference type="ARBA" id="ARBA00023136"/>
    </source>
</evidence>
<protein>
    <submittedName>
        <fullName evidence="8">Putative drug exporter of the RND superfamily</fullName>
    </submittedName>
</protein>
<sequence>MIIAILSLYAIGIPFVSSLGLASAIVVSATMLAAVTLLPALLAIFGRNLDRVRVRKIGKKTALTTDAASTPHTQPASGWRGWVGGIQRRRWVSALAAVLVLAILALPLLSLRLGTADGGSQAADTTQRKAYDLIVDGFGAGWAGPLLVTVDFGADSTPAENQAASMAVRTQLAATDGVSAVTPPRLAENGTTVLYTVIPTSSPDDAATETLVHDLRETVLPDAVSHVGGATATSIDLADTLLAQIGWFVLIVVVLAFIVLLIEFRAPFIAAMAVIMNLFAVGAAYGPVVAVFQWGWWPAGLLGVSSGPVESFVPVMLFAVLFGLSTDYTVFLLSRVKEELARTGDPDRAVQNGLAATARVILAAASVMVVVFGSFILNDQRTVTMFGFGLAMSVAVYALVVMLVLVPALLAIAGRGAWRRTKRHLSAESESSPDLEPLLATLGRG</sequence>
<dbReference type="InterPro" id="IPR050545">
    <property type="entry name" value="Mycobact_MmpL"/>
</dbReference>
<dbReference type="AlphaFoldDB" id="A0A4R8V7L9"/>
<feature type="transmembrane region" description="Helical" evidence="6">
    <location>
        <begin position="312"/>
        <end position="333"/>
    </location>
</feature>
<keyword evidence="5 6" id="KW-0472">Membrane</keyword>
<comment type="subcellular location">
    <subcellularLocation>
        <location evidence="1">Cell membrane</location>
        <topology evidence="1">Multi-pass membrane protein</topology>
    </subcellularLocation>
</comment>
<evidence type="ECO:0000313" key="9">
    <source>
        <dbReference type="EMBL" id="TFB78298.1"/>
    </source>
</evidence>
<evidence type="ECO:0000313" key="10">
    <source>
        <dbReference type="EMBL" id="TFB78530.1"/>
    </source>
</evidence>
<dbReference type="EMBL" id="SOFD01000017">
    <property type="protein sequence ID" value="TFB78298.1"/>
    <property type="molecule type" value="Genomic_DNA"/>
</dbReference>
<evidence type="ECO:0000256" key="6">
    <source>
        <dbReference type="SAM" id="Phobius"/>
    </source>
</evidence>
<name>A0A4R8V7L9_9MICO</name>
<dbReference type="SUPFAM" id="SSF82866">
    <property type="entry name" value="Multidrug efflux transporter AcrB transmembrane domain"/>
    <property type="match status" value="2"/>
</dbReference>
<evidence type="ECO:0000256" key="4">
    <source>
        <dbReference type="ARBA" id="ARBA00022989"/>
    </source>
</evidence>
<feature type="transmembrane region" description="Helical" evidence="6">
    <location>
        <begin position="241"/>
        <end position="262"/>
    </location>
</feature>
<evidence type="ECO:0000313" key="8">
    <source>
        <dbReference type="EMBL" id="SDO35883.1"/>
    </source>
</evidence>
<feature type="domain" description="Membrane transport protein MMPL" evidence="7">
    <location>
        <begin position="178"/>
        <end position="425"/>
    </location>
</feature>
<dbReference type="EMBL" id="SOFD01000010">
    <property type="protein sequence ID" value="TFB78530.1"/>
    <property type="molecule type" value="Genomic_DNA"/>
</dbReference>
<dbReference type="PANTHER" id="PTHR33406:SF13">
    <property type="entry name" value="MEMBRANE PROTEIN YDFJ"/>
    <property type="match status" value="1"/>
</dbReference>
<evidence type="ECO:0000256" key="1">
    <source>
        <dbReference type="ARBA" id="ARBA00004651"/>
    </source>
</evidence>
<keyword evidence="4 6" id="KW-1133">Transmembrane helix</keyword>
<evidence type="ECO:0000313" key="12">
    <source>
        <dbReference type="Proteomes" id="UP000298252"/>
    </source>
</evidence>
<evidence type="ECO:0000256" key="3">
    <source>
        <dbReference type="ARBA" id="ARBA00022692"/>
    </source>
</evidence>
<feature type="transmembrane region" description="Helical" evidence="6">
    <location>
        <begin position="354"/>
        <end position="377"/>
    </location>
</feature>
<evidence type="ECO:0000313" key="11">
    <source>
        <dbReference type="Proteomes" id="UP000199639"/>
    </source>
</evidence>
<organism evidence="8 11">
    <name type="scientific">Cryobacterium flavum</name>
    <dbReference type="NCBI Taxonomy" id="1424659"/>
    <lineage>
        <taxon>Bacteria</taxon>
        <taxon>Bacillati</taxon>
        <taxon>Actinomycetota</taxon>
        <taxon>Actinomycetes</taxon>
        <taxon>Micrococcales</taxon>
        <taxon>Microbacteriaceae</taxon>
        <taxon>Cryobacterium</taxon>
    </lineage>
</organism>